<evidence type="ECO:0000313" key="3">
    <source>
        <dbReference type="Proteomes" id="UP000294830"/>
    </source>
</evidence>
<organism evidence="2 3">
    <name type="scientific">Acetobacteroides hydrogenigenes</name>
    <dbReference type="NCBI Taxonomy" id="979970"/>
    <lineage>
        <taxon>Bacteria</taxon>
        <taxon>Pseudomonadati</taxon>
        <taxon>Bacteroidota</taxon>
        <taxon>Bacteroidia</taxon>
        <taxon>Bacteroidales</taxon>
        <taxon>Rikenellaceae</taxon>
        <taxon>Acetobacteroides</taxon>
    </lineage>
</organism>
<dbReference type="Proteomes" id="UP000294830">
    <property type="component" value="Unassembled WGS sequence"/>
</dbReference>
<gene>
    <name evidence="2" type="ORF">CLV25_106174</name>
</gene>
<dbReference type="EMBL" id="SLWB01000006">
    <property type="protein sequence ID" value="TCN68592.1"/>
    <property type="molecule type" value="Genomic_DNA"/>
</dbReference>
<evidence type="ECO:0000256" key="1">
    <source>
        <dbReference type="SAM" id="SignalP"/>
    </source>
</evidence>
<dbReference type="RefSeq" id="WP_131839167.1">
    <property type="nucleotide sequence ID" value="NZ_SLWB01000006.1"/>
</dbReference>
<reference evidence="2 3" key="1">
    <citation type="submission" date="2019-03" db="EMBL/GenBank/DDBJ databases">
        <title>Genomic Encyclopedia of Archaeal and Bacterial Type Strains, Phase II (KMG-II): from individual species to whole genera.</title>
        <authorList>
            <person name="Goeker M."/>
        </authorList>
    </citation>
    <scope>NUCLEOTIDE SEQUENCE [LARGE SCALE GENOMIC DNA]</scope>
    <source>
        <strain evidence="2 3">RL-C</strain>
    </source>
</reference>
<dbReference type="OrthoDB" id="1367720at2"/>
<evidence type="ECO:0000313" key="2">
    <source>
        <dbReference type="EMBL" id="TCN68592.1"/>
    </source>
</evidence>
<comment type="caution">
    <text evidence="2">The sequence shown here is derived from an EMBL/GenBank/DDBJ whole genome shotgun (WGS) entry which is preliminary data.</text>
</comment>
<dbReference type="AlphaFoldDB" id="A0A4R2EMX1"/>
<proteinExistence type="predicted"/>
<sequence>MNKLRVLFFALSVVGVLFSSAAFADGHEKNHKEKKHWKESKNPHREDKFYKKGHGHCRVVEVQEVHHPRGKKFYHPKWHPRRNFERRWVYFPRYNMYWDNYRDVYVYNSYGRWIAEPEPPRIAVDVDLADERFVELGVDLDLRSDVFRLNARHRVVFKL</sequence>
<keyword evidence="3" id="KW-1185">Reference proteome</keyword>
<accession>A0A4R2EMX1</accession>
<protein>
    <recommendedName>
        <fullName evidence="4">RcnB family protein</fullName>
    </recommendedName>
</protein>
<keyword evidence="1" id="KW-0732">Signal</keyword>
<feature type="signal peptide" evidence="1">
    <location>
        <begin position="1"/>
        <end position="24"/>
    </location>
</feature>
<feature type="chain" id="PRO_5020637016" description="RcnB family protein" evidence="1">
    <location>
        <begin position="25"/>
        <end position="159"/>
    </location>
</feature>
<name>A0A4R2EMX1_9BACT</name>
<evidence type="ECO:0008006" key="4">
    <source>
        <dbReference type="Google" id="ProtNLM"/>
    </source>
</evidence>